<dbReference type="EMBL" id="UINC01032375">
    <property type="protein sequence ID" value="SVB19928.1"/>
    <property type="molecule type" value="Genomic_DNA"/>
</dbReference>
<keyword evidence="1" id="KW-0472">Membrane</keyword>
<dbReference type="SUPFAM" id="SSF52266">
    <property type="entry name" value="SGNH hydrolase"/>
    <property type="match status" value="1"/>
</dbReference>
<keyword evidence="1" id="KW-0812">Transmembrane</keyword>
<evidence type="ECO:0000256" key="1">
    <source>
        <dbReference type="SAM" id="Phobius"/>
    </source>
</evidence>
<reference evidence="2" key="1">
    <citation type="submission" date="2018-05" db="EMBL/GenBank/DDBJ databases">
        <authorList>
            <person name="Lanie J.A."/>
            <person name="Ng W.-L."/>
            <person name="Kazmierczak K.M."/>
            <person name="Andrzejewski T.M."/>
            <person name="Davidsen T.M."/>
            <person name="Wayne K.J."/>
            <person name="Tettelin H."/>
            <person name="Glass J.I."/>
            <person name="Rusch D."/>
            <person name="Podicherti R."/>
            <person name="Tsui H.-C.T."/>
            <person name="Winkler M.E."/>
        </authorList>
    </citation>
    <scope>NUCLEOTIDE SEQUENCE</scope>
</reference>
<evidence type="ECO:0000313" key="2">
    <source>
        <dbReference type="EMBL" id="SVB19928.1"/>
    </source>
</evidence>
<organism evidence="2">
    <name type="scientific">marine metagenome</name>
    <dbReference type="NCBI Taxonomy" id="408172"/>
    <lineage>
        <taxon>unclassified sequences</taxon>
        <taxon>metagenomes</taxon>
        <taxon>ecological metagenomes</taxon>
    </lineage>
</organism>
<gene>
    <name evidence="2" type="ORF">METZ01_LOCUS172782</name>
</gene>
<feature type="transmembrane region" description="Helical" evidence="1">
    <location>
        <begin position="12"/>
        <end position="33"/>
    </location>
</feature>
<name>A0A382C1J4_9ZZZZ</name>
<evidence type="ECO:0008006" key="3">
    <source>
        <dbReference type="Google" id="ProtNLM"/>
    </source>
</evidence>
<sequence>MNTKTTVTQAIFMVFVSIILFGVVMEIAVRYFVSNSVLEQLYSLRGMSKSRPSVPFILNTKNAKNQHTTTEFDVEYKINSFGFRDDYIQKDKVPGQKRIIFIGPSWVFGWGVERRHAVPEVVERHIRMHFPQDKIEVINAGVPSQLILQNVIYYIFMLHEFQPDFIVHMQGEDIAFQIAADMGRMLGERKEILSPDGKFQKIYQELSGVPIIEKLHLVYFILETLRNSSFGRNLVNTLIPTRNKTGEIEGTLKNYIDSNAYDPIFSLTLTKILALYERLGVKGLDEINESLLLGGDPISEKFLNTGEFPPEKLDLKTVGQGAQILREFEIALSKSGIGYLFCNFGGHPYLEGDGARKKAYIMRASESALDRAQVSAIHFNQFLFQEKGYQWGSSNVKKLFHPKDTHPNKSGYKELADFIWRELLKRNELGEG</sequence>
<protein>
    <recommendedName>
        <fullName evidence="3">SGNH hydrolase-type esterase domain-containing protein</fullName>
    </recommendedName>
</protein>
<dbReference type="AlphaFoldDB" id="A0A382C1J4"/>
<accession>A0A382C1J4</accession>
<proteinExistence type="predicted"/>
<keyword evidence="1" id="KW-1133">Transmembrane helix</keyword>